<evidence type="ECO:0000313" key="10">
    <source>
        <dbReference type="Proteomes" id="UP000253594"/>
    </source>
</evidence>
<dbReference type="FunFam" id="3.40.1260.10:FF:000005">
    <property type="entry name" value="Sulfur relay protein DsrH"/>
    <property type="match status" value="1"/>
</dbReference>
<reference evidence="3" key="8">
    <citation type="submission" date="2020-01" db="EMBL/GenBank/DDBJ databases">
        <title>Bacteria Cultured from War Wounds Associated with the Conflict in Eastern Ukraine.</title>
        <authorList>
            <person name="Snesrud E."/>
            <person name="Galac M.R."/>
            <person name="Mc Gann P."/>
            <person name="Valentine K."/>
            <person name="Viacheslav K."/>
        </authorList>
    </citation>
    <scope>NUCLEOTIDE SEQUENCE</scope>
    <source>
        <strain evidence="3">VNMU148</strain>
    </source>
</reference>
<dbReference type="GO" id="GO:0002143">
    <property type="term" value="P:tRNA wobble position uridine thiolation"/>
    <property type="evidence" value="ECO:0007669"/>
    <property type="project" value="InterPro"/>
</dbReference>
<evidence type="ECO:0000313" key="4">
    <source>
        <dbReference type="EMBL" id="OTI61982.1"/>
    </source>
</evidence>
<dbReference type="PATRIC" id="fig|287.1479.peg.891"/>
<evidence type="ECO:0000313" key="7">
    <source>
        <dbReference type="EMBL" id="WOS80711.1"/>
    </source>
</evidence>
<gene>
    <name evidence="6" type="primary">dsrH</name>
    <name evidence="1" type="synonym">tusB</name>
    <name evidence="4" type="ORF">CAZ10_14985</name>
    <name evidence="1" type="ORF">CCBH4851_00437</name>
    <name evidence="5" type="ORF">DT376_02575</name>
    <name evidence="3" type="ORF">GUL26_11550</name>
    <name evidence="6" type="ORF">IPC1295_00100</name>
    <name evidence="7" type="ORF">L4V69_16635</name>
    <name evidence="2" type="ORF">PAERUG_P19_London_7_VIM_2_05_10_06680</name>
</gene>
<dbReference type="EMBL" id="QORE01000038">
    <property type="protein sequence ID" value="RCI76406.1"/>
    <property type="molecule type" value="Genomic_DNA"/>
</dbReference>
<organism evidence="6 11">
    <name type="scientific">Pseudomonas aeruginosa</name>
    <dbReference type="NCBI Taxonomy" id="287"/>
    <lineage>
        <taxon>Bacteria</taxon>
        <taxon>Pseudomonadati</taxon>
        <taxon>Pseudomonadota</taxon>
        <taxon>Gammaproteobacteria</taxon>
        <taxon>Pseudomonadales</taxon>
        <taxon>Pseudomonadaceae</taxon>
        <taxon>Pseudomonas</taxon>
    </lineage>
</organism>
<evidence type="ECO:0000313" key="6">
    <source>
        <dbReference type="EMBL" id="RPM22944.1"/>
    </source>
</evidence>
<dbReference type="KEGG" id="paeb:NCGM1900_3907"/>
<dbReference type="GO" id="GO:1990228">
    <property type="term" value="C:sulfurtransferase complex"/>
    <property type="evidence" value="ECO:0007669"/>
    <property type="project" value="TreeGrafter"/>
</dbReference>
<evidence type="ECO:0000313" key="8">
    <source>
        <dbReference type="Proteomes" id="UP000045039"/>
    </source>
</evidence>
<dbReference type="Proteomes" id="UP000045039">
    <property type="component" value="Unassembled WGS sequence"/>
</dbReference>
<dbReference type="Proteomes" id="UP001297540">
    <property type="component" value="Chromosome"/>
</dbReference>
<accession>A0A069QA67</accession>
<dbReference type="GO" id="GO:0016740">
    <property type="term" value="F:transferase activity"/>
    <property type="evidence" value="ECO:0007669"/>
    <property type="project" value="UniProtKB-KW"/>
</dbReference>
<dbReference type="AlphaFoldDB" id="A0A069QA67"/>
<dbReference type="PANTHER" id="PTHR37526:SF1">
    <property type="entry name" value="PROTEIN TUSB"/>
    <property type="match status" value="1"/>
</dbReference>
<reference evidence="6 11" key="5">
    <citation type="submission" date="2017-08" db="EMBL/GenBank/DDBJ databases">
        <authorList>
            <person name="Feschi L."/>
            <person name="Jeukens J."/>
            <person name="Emond-Rheault J.-G."/>
            <person name="Kukavica-Ibrulj I."/>
            <person name="Boyle B."/>
            <person name="Levesque R.C."/>
        </authorList>
    </citation>
    <scope>NUCLEOTIDE SEQUENCE [LARGE SCALE GENOMIC DNA]</scope>
    <source>
        <strain evidence="6 11">PA-W36</strain>
    </source>
</reference>
<evidence type="ECO:0000313" key="2">
    <source>
        <dbReference type="EMBL" id="CRQ08591.1"/>
    </source>
</evidence>
<dbReference type="InterPro" id="IPR027396">
    <property type="entry name" value="DsrEFH-like"/>
</dbReference>
<proteinExistence type="predicted"/>
<dbReference type="Pfam" id="PF04077">
    <property type="entry name" value="DsrH"/>
    <property type="match status" value="1"/>
</dbReference>
<reference evidence="7" key="9">
    <citation type="submission" date="2023-06" db="EMBL/GenBank/DDBJ databases">
        <authorList>
            <consortium name="Clinical and Environmental Microbiology Branch: Whole genome sequencing antimicrobial resistance pathogens in the healthcare setting"/>
        </authorList>
    </citation>
    <scope>NUCLEOTIDE SEQUENCE</scope>
    <source>
        <strain evidence="7">2021CK-01020</strain>
    </source>
</reference>
<dbReference type="EMBL" id="KT454971">
    <property type="protein sequence ID" value="ALI59138.1"/>
    <property type="molecule type" value="Genomic_DNA"/>
</dbReference>
<reference evidence="1" key="3">
    <citation type="submission" date="2015-08" db="EMBL/GenBank/DDBJ databases">
        <title>Pseudomonas aeruginosa strain CCBH4851 chromosome region.</title>
        <authorList>
            <person name="Silveira M.C."/>
            <person name="Carvalho-Assef A.P.D."/>
            <person name="Albano R.M."/>
        </authorList>
    </citation>
    <scope>NUCLEOTIDE SEQUENCE</scope>
    <source>
        <strain evidence="1">CCBH4851</strain>
    </source>
</reference>
<reference evidence="6 11" key="7">
    <citation type="submission" date="2019-01" db="EMBL/GenBank/DDBJ databases">
        <title>The Pseudomonas aeruginosa pan-genome provides new insights on its population structure, horizontal gene transfer and pathogenicity.</title>
        <authorList>
            <person name="Freschi L."/>
            <person name="Vincent A.T."/>
            <person name="Jeukens J."/>
            <person name="Emond-Rheault J.-G."/>
            <person name="Kukavica-Ibrulj I."/>
            <person name="Dupont M.-J."/>
            <person name="Charette S.J."/>
            <person name="Boyle B."/>
            <person name="Levesque R.C."/>
        </authorList>
    </citation>
    <scope>NUCLEOTIDE SEQUENCE [LARGE SCALE GENOMIC DNA]</scope>
    <source>
        <strain evidence="6 11">PA-W36</strain>
    </source>
</reference>
<dbReference type="PANTHER" id="PTHR37526">
    <property type="entry name" value="PROTEIN TUSB"/>
    <property type="match status" value="1"/>
</dbReference>
<dbReference type="EMBL" id="CVVU01000270">
    <property type="protein sequence ID" value="CRQ08591.1"/>
    <property type="molecule type" value="Genomic_DNA"/>
</dbReference>
<evidence type="ECO:0000313" key="3">
    <source>
        <dbReference type="EMBL" id="MZZ12881.1"/>
    </source>
</evidence>
<dbReference type="Proteomes" id="UP000194857">
    <property type="component" value="Unassembled WGS sequence"/>
</dbReference>
<dbReference type="Proteomes" id="UP000284767">
    <property type="component" value="Unassembled WGS sequence"/>
</dbReference>
<dbReference type="NCBIfam" id="TIGR03011">
    <property type="entry name" value="sulf_tusB_dsrH"/>
    <property type="match status" value="1"/>
</dbReference>
<dbReference type="EMBL" id="CP136986">
    <property type="protein sequence ID" value="WOS80711.1"/>
    <property type="molecule type" value="Genomic_DNA"/>
</dbReference>
<reference evidence="2" key="1">
    <citation type="submission" date="2015-06" db="EMBL/GenBank/DDBJ databases">
        <authorList>
            <person name="Radhakrishnan R."/>
            <person name="Underwood A."/>
            <person name="Al-Shahib A."/>
        </authorList>
    </citation>
    <scope>NUCLEOTIDE SEQUENCE</scope>
    <source>
        <strain evidence="2">P19_London_7_VIM_2_05_10</strain>
    </source>
</reference>
<dbReference type="SUPFAM" id="SSF75169">
    <property type="entry name" value="DsrEFH-like"/>
    <property type="match status" value="1"/>
</dbReference>
<dbReference type="EMBL" id="WXZT01000006">
    <property type="protein sequence ID" value="MZZ12881.1"/>
    <property type="molecule type" value="Genomic_DNA"/>
</dbReference>
<dbReference type="EMBL" id="NFFZ01000006">
    <property type="protein sequence ID" value="OTI61982.1"/>
    <property type="molecule type" value="Genomic_DNA"/>
</dbReference>
<sequence>MATTLHVLSRSPFNDGRLGSCLYLLNPGDGLLLCGDAVHALLAGSHACQALELMPAEIELFALLEDLQARGIEDVPARLVAVDYPGFVELATRFDKVNSWL</sequence>
<reference evidence="4 9" key="4">
    <citation type="submission" date="2017-05" db="EMBL/GenBank/DDBJ databases">
        <authorList>
            <person name="Song R."/>
            <person name="Chenine A.L."/>
            <person name="Ruprecht R.M."/>
        </authorList>
    </citation>
    <scope>NUCLEOTIDE SEQUENCE [LARGE SCALE GENOMIC DNA]</scope>
    <source>
        <strain evidence="4 9">S567_C10_BS</strain>
    </source>
</reference>
<dbReference type="InterPro" id="IPR007215">
    <property type="entry name" value="Sulphur_relay_TusB/DsrH"/>
</dbReference>
<dbReference type="Gene3D" id="3.40.1260.10">
    <property type="entry name" value="DsrEFH-like"/>
    <property type="match status" value="1"/>
</dbReference>
<name>A0A069QA67_PSEAI</name>
<dbReference type="Proteomes" id="UP000253594">
    <property type="component" value="Unassembled WGS sequence"/>
</dbReference>
<keyword evidence="6" id="KW-0808">Transferase</keyword>
<evidence type="ECO:0000313" key="9">
    <source>
        <dbReference type="Proteomes" id="UP000194857"/>
    </source>
</evidence>
<reference evidence="5 10" key="6">
    <citation type="submission" date="2018-07" db="EMBL/GenBank/DDBJ databases">
        <title>Mechanisms of high-level aminoglycoside resistance among Gram-negative pathogens in Brazil.</title>
        <authorList>
            <person name="Ballaben A.S."/>
            <person name="Darini A.L.C."/>
            <person name="Doi Y."/>
        </authorList>
    </citation>
    <scope>NUCLEOTIDE SEQUENCE [LARGE SCALE GENOMIC DNA]</scope>
    <source>
        <strain evidence="5 10">B2-305</strain>
    </source>
</reference>
<dbReference type="Proteomes" id="UP000644192">
    <property type="component" value="Unassembled WGS sequence"/>
</dbReference>
<evidence type="ECO:0000313" key="1">
    <source>
        <dbReference type="EMBL" id="ALI59138.1"/>
    </source>
</evidence>
<protein>
    <submittedName>
        <fullName evidence="1">Protein TusB</fullName>
    </submittedName>
    <submittedName>
        <fullName evidence="4">Sulfur relay protein DsrH</fullName>
    </submittedName>
    <submittedName>
        <fullName evidence="6">Sulfurtransferase complex subunit TusB</fullName>
    </submittedName>
</protein>
<dbReference type="EMBL" id="NSNE01000001">
    <property type="protein sequence ID" value="RPM22944.1"/>
    <property type="molecule type" value="Genomic_DNA"/>
</dbReference>
<accession>A0A1S1C9B7</accession>
<dbReference type="OMA" id="HYDKVNS"/>
<evidence type="ECO:0000313" key="5">
    <source>
        <dbReference type="EMBL" id="RCI76406.1"/>
    </source>
</evidence>
<dbReference type="RefSeq" id="WP_003090391.1">
    <property type="nucleotide sequence ID" value="NZ_AP014622.1"/>
</dbReference>
<evidence type="ECO:0000313" key="11">
    <source>
        <dbReference type="Proteomes" id="UP000284767"/>
    </source>
</evidence>
<reference evidence="8" key="2">
    <citation type="submission" date="2015-06" db="EMBL/GenBank/DDBJ databases">
        <authorList>
            <person name="Radhakrishnan Rajesh"/>
            <person name="Underwood Anthony"/>
            <person name="Al-Shahib Ali"/>
        </authorList>
    </citation>
    <scope>NUCLEOTIDE SEQUENCE [LARGE SCALE GENOMIC DNA]</scope>
    <source>
        <strain evidence="8">P19_London_7_VIM_2_05_10</strain>
    </source>
</reference>
<dbReference type="SMR" id="A0A069QA67"/>
<reference evidence="7" key="10">
    <citation type="submission" date="2023-10" db="EMBL/GenBank/DDBJ databases">
        <title>Pathogen: clinical or host-associated sample.</title>
        <authorList>
            <person name="Hergert J."/>
            <person name="Casey R."/>
            <person name="Wagner J."/>
            <person name="Young E.L."/>
            <person name="Oakeson K.F."/>
        </authorList>
    </citation>
    <scope>NUCLEOTIDE SEQUENCE</scope>
    <source>
        <strain evidence="7">2021CK-01020</strain>
    </source>
</reference>